<feature type="domain" description="CARDB" evidence="3">
    <location>
        <begin position="510"/>
        <end position="628"/>
    </location>
</feature>
<organism evidence="4 5">
    <name type="scientific">Candidatus Sungiibacteriota bacterium</name>
    <dbReference type="NCBI Taxonomy" id="2750080"/>
    <lineage>
        <taxon>Bacteria</taxon>
        <taxon>Candidatus Sungiibacteriota</taxon>
    </lineage>
</organism>
<gene>
    <name evidence="4" type="ORF">HYT38_00170</name>
</gene>
<protein>
    <submittedName>
        <fullName evidence="4">Peptidoglycan-binding protein</fullName>
    </submittedName>
</protein>
<dbReference type="AlphaFoldDB" id="A0A9D6DRE4"/>
<accession>A0A9D6DRE4</accession>
<name>A0A9D6DRE4_9BACT</name>
<dbReference type="InterPro" id="IPR011635">
    <property type="entry name" value="CARDB"/>
</dbReference>
<evidence type="ECO:0000256" key="1">
    <source>
        <dbReference type="SAM" id="Coils"/>
    </source>
</evidence>
<feature type="domain" description="Peptidoglycan binding-like" evidence="2">
    <location>
        <begin position="100"/>
        <end position="157"/>
    </location>
</feature>
<evidence type="ECO:0000313" key="4">
    <source>
        <dbReference type="EMBL" id="MBI2052081.1"/>
    </source>
</evidence>
<dbReference type="Gene3D" id="2.60.40.10">
    <property type="entry name" value="Immunoglobulins"/>
    <property type="match status" value="2"/>
</dbReference>
<evidence type="ECO:0000259" key="3">
    <source>
        <dbReference type="Pfam" id="PF07705"/>
    </source>
</evidence>
<proteinExistence type="predicted"/>
<dbReference type="InterPro" id="IPR008963">
    <property type="entry name" value="Purple_acid_Pase-like_N"/>
</dbReference>
<dbReference type="InterPro" id="IPR013783">
    <property type="entry name" value="Ig-like_fold"/>
</dbReference>
<keyword evidence="1" id="KW-0175">Coiled coil</keyword>
<evidence type="ECO:0000259" key="2">
    <source>
        <dbReference type="Pfam" id="PF01471"/>
    </source>
</evidence>
<dbReference type="InterPro" id="IPR002477">
    <property type="entry name" value="Peptidoglycan-bd-like"/>
</dbReference>
<feature type="coiled-coil region" evidence="1">
    <location>
        <begin position="39"/>
        <end position="66"/>
    </location>
</feature>
<reference evidence="4" key="1">
    <citation type="submission" date="2020-07" db="EMBL/GenBank/DDBJ databases">
        <title>Huge and variable diversity of episymbiotic CPR bacteria and DPANN archaea in groundwater ecosystems.</title>
        <authorList>
            <person name="He C.Y."/>
            <person name="Keren R."/>
            <person name="Whittaker M."/>
            <person name="Farag I.F."/>
            <person name="Doudna J."/>
            <person name="Cate J.H.D."/>
            <person name="Banfield J.F."/>
        </authorList>
    </citation>
    <scope>NUCLEOTIDE SEQUENCE</scope>
    <source>
        <strain evidence="4">NC_groundwater_191_Ag_S-0.1um_45_8</strain>
    </source>
</reference>
<dbReference type="SUPFAM" id="SSF49363">
    <property type="entry name" value="Purple acid phosphatase, N-terminal domain"/>
    <property type="match status" value="1"/>
</dbReference>
<sequence length="873" mass="92617">MSSAGLFIKISIVLAVATLGSFGGANIALAQTVDQTTLITQLQKQIQQLLTQIQTLQKEVTELKTETGIQASSVLPVSPISETEEVELPEFTRSLSLGTRGDDVRKLQEFLARDKEIYPEGLATGYYGPKTAEAVKRWQKKNNVEVVGIVGPKTIAKFRELGQGVVQGLIQQGTPSGVIPPGLMMAPGVQKQMATTTLPTMPYATMTPPILNLATTTTPAIPAVPAIPATPAQPTQTSATPATPAQPATAASNELKVIYPNGGETWYKNNSYTITWQNPLASGFTGQEKYYWNVLLKRGNTAWQADGGVPVTQSSYTWSKWTGWAEPIPDASDFKVGISLVDTCAAQVGGICPSANISIMPAGGIDYSDNYFMLTTTPSIITPTGDTTAPTISNTQASSITSSSVVITWTTNKPSDSVITFTTKSSCISGGLIITSGGAEWYDCTRSGVGGAASGNANTTNHQVTVSTLSPSTHYYYQAIFPGDQFGVGKVVGPVQTLDTLSAIASQPLPDLIIETTPSVTPSSQTTNQPATIGFRIKNWSSAATITNFSPTFTVESSPNSGDISASTYAEATIQNITRADCPINLGPYGSCYITFTIIYTAPGQKTFWIRVDPQNQIQEADENNNSIQSLSFNVIAPSTTDATPPTVTLAVGYPNVTTQNQPVYVGFNSNEETKVVYEYGLTTSYGSTLNVWDQYWTSNGIYLPALNAGASYHIRGKATDRAGNIGYSQDYTFTTTGSTSNSTVIPDNASAVTGYVSGQTVNLQWNDNSSNETSFNIYRRSSGLNVTPGAWTNIGQAAANPNTYTTTYYTDSPGAGTWEYRVDACNSAGCASNSGTVQLTVAASSSSTATTTAAVLDSLNGLLKKLMELLQK</sequence>
<dbReference type="SUPFAM" id="SSF47090">
    <property type="entry name" value="PGBD-like"/>
    <property type="match status" value="1"/>
</dbReference>
<dbReference type="InterPro" id="IPR036366">
    <property type="entry name" value="PGBDSf"/>
</dbReference>
<dbReference type="EMBL" id="JACOYY010000005">
    <property type="protein sequence ID" value="MBI2052081.1"/>
    <property type="molecule type" value="Genomic_DNA"/>
</dbReference>
<comment type="caution">
    <text evidence="4">The sequence shown here is derived from an EMBL/GenBank/DDBJ whole genome shotgun (WGS) entry which is preliminary data.</text>
</comment>
<dbReference type="Pfam" id="PF01471">
    <property type="entry name" value="PG_binding_1"/>
    <property type="match status" value="1"/>
</dbReference>
<dbReference type="Gene3D" id="2.60.40.380">
    <property type="entry name" value="Purple acid phosphatase-like, N-terminal"/>
    <property type="match status" value="1"/>
</dbReference>
<evidence type="ECO:0000313" key="5">
    <source>
        <dbReference type="Proteomes" id="UP000786662"/>
    </source>
</evidence>
<dbReference type="GO" id="GO:0046872">
    <property type="term" value="F:metal ion binding"/>
    <property type="evidence" value="ECO:0007669"/>
    <property type="project" value="InterPro"/>
</dbReference>
<dbReference type="GO" id="GO:0003993">
    <property type="term" value="F:acid phosphatase activity"/>
    <property type="evidence" value="ECO:0007669"/>
    <property type="project" value="InterPro"/>
</dbReference>
<dbReference type="Pfam" id="PF07705">
    <property type="entry name" value="CARDB"/>
    <property type="match status" value="1"/>
</dbReference>
<dbReference type="Gene3D" id="1.10.101.10">
    <property type="entry name" value="PGBD-like superfamily/PGBD"/>
    <property type="match status" value="1"/>
</dbReference>
<dbReference type="InterPro" id="IPR036365">
    <property type="entry name" value="PGBD-like_sf"/>
</dbReference>
<dbReference type="Proteomes" id="UP000786662">
    <property type="component" value="Unassembled WGS sequence"/>
</dbReference>